<reference evidence="4" key="1">
    <citation type="submission" date="2022-10" db="EMBL/GenBank/DDBJ databases">
        <title>Puccinia triticina Genome sequencing and assembly.</title>
        <authorList>
            <person name="Li C."/>
        </authorList>
    </citation>
    <scope>NUCLEOTIDE SEQUENCE</scope>
    <source>
        <strain evidence="4">Pt15</strain>
    </source>
</reference>
<feature type="region of interest" description="Disordered" evidence="2">
    <location>
        <begin position="357"/>
        <end position="397"/>
    </location>
</feature>
<dbReference type="Gene3D" id="1.25.40.720">
    <property type="entry name" value="Telomere length regulation protein 2, C-terminal domain"/>
    <property type="match status" value="1"/>
</dbReference>
<feature type="domain" description="Telomere length regulation protein conserved" evidence="3">
    <location>
        <begin position="448"/>
        <end position="558"/>
    </location>
</feature>
<dbReference type="RefSeq" id="XP_053025996.1">
    <property type="nucleotide sequence ID" value="XM_053162039.1"/>
</dbReference>
<evidence type="ECO:0000256" key="2">
    <source>
        <dbReference type="SAM" id="MobiDB-lite"/>
    </source>
</evidence>
<protein>
    <recommendedName>
        <fullName evidence="3">Telomere length regulation protein conserved domain-containing protein</fullName>
    </recommendedName>
</protein>
<evidence type="ECO:0000313" key="4">
    <source>
        <dbReference type="EMBL" id="WAQ90441.1"/>
    </source>
</evidence>
<dbReference type="Pfam" id="PF10193">
    <property type="entry name" value="Telomere_reg-2"/>
    <property type="match status" value="1"/>
</dbReference>
<dbReference type="GeneID" id="77802934"/>
<accession>A0ABY7CYQ1</accession>
<keyword evidence="5" id="KW-1185">Reference proteome</keyword>
<evidence type="ECO:0000256" key="1">
    <source>
        <dbReference type="ARBA" id="ARBA00006133"/>
    </source>
</evidence>
<dbReference type="Proteomes" id="UP001164743">
    <property type="component" value="Chromosome 12A"/>
</dbReference>
<dbReference type="PANTHER" id="PTHR15830:SF10">
    <property type="entry name" value="TELOMERE LENGTH REGULATION PROTEIN TEL2 HOMOLOG"/>
    <property type="match status" value="1"/>
</dbReference>
<dbReference type="InterPro" id="IPR051970">
    <property type="entry name" value="TEL2_Regulation"/>
</dbReference>
<proteinExistence type="inferred from homology"/>
<sequence length="791" mass="85362">MAPSPPSDHQTTNSNDWIAACQPTLNHTEAAPGKCLSRQFCNLIHSRPAPTDHDIHTLQTLLAKLINTGFLARDSHPIHPEHFFASVWPHLLATLRRDPPPAAPRLLWRAAIASLPRTELKTLLAGLLLHLQSALPPPAPHDPFSTAPETAAAEHAGAEILAFLLGPWGAKNRRGSCDIHELLTEIVTRSEGWTVLTARWIARWTTLEESTPAARARLAHAALAAFASVNQIAQGSPGHHTFLLVLLLLTAAPIDPHHPTTDHPNIALDPVFVAAIQRSLGSLRTQFRLMGMLMAELLTGFSRLPGDPTLDFGHDFQNHNGAPEDRLCLNIRNLALAWPVDPPETRWRELLASVASATDTQHTTGHQESRDITQRSTTYTDPNELPLSELRLTPPGKPQIEVSSDLEAYAISDEDLQTLYPARPAGRETSPAEPELDVAQMKDPVPAPVYLAQLAAFLKDGDDGEKVRVGLVHAERLIRRKAGWGSDLHEHAIDLTYTLLNLHDTTAMAGFERLRQRALLALAVSEPLRVGPCMLEQLFFPQYSLVQRLGILDVLVLATLELGDPARLAQLAPAHGPTEEPFKTVQAPAVHQLLLAHQSSPAPAPDSHGALPARARQPPPTKLSARLAAQRRLAAAASPATDEPCPRGVAERTEVEQTFLAALVGGLAAHLALQDPATTGGLAGAGTRALSEPLLVRKLVHAGRLLVLRLLAPAARMAPATVGLLRDAVRVLLALLRVLCRPIPPEDLQGSVDAPAVAADVALLCLRILRALASENARSFEALAAQILDLC</sequence>
<evidence type="ECO:0000259" key="3">
    <source>
        <dbReference type="Pfam" id="PF10193"/>
    </source>
</evidence>
<feature type="region of interest" description="Disordered" evidence="2">
    <location>
        <begin position="598"/>
        <end position="623"/>
    </location>
</feature>
<dbReference type="EMBL" id="CP110432">
    <property type="protein sequence ID" value="WAQ90441.1"/>
    <property type="molecule type" value="Genomic_DNA"/>
</dbReference>
<dbReference type="PANTHER" id="PTHR15830">
    <property type="entry name" value="TELOMERE LENGTH REGULATION PROTEIN TEL2 FAMILY MEMBER"/>
    <property type="match status" value="1"/>
</dbReference>
<dbReference type="InterPro" id="IPR019337">
    <property type="entry name" value="Telomere_length_regulation_dom"/>
</dbReference>
<name>A0ABY7CYQ1_9BASI</name>
<evidence type="ECO:0000313" key="5">
    <source>
        <dbReference type="Proteomes" id="UP001164743"/>
    </source>
</evidence>
<comment type="similarity">
    <text evidence="1">Belongs to the TEL2 family.</text>
</comment>
<dbReference type="InterPro" id="IPR038528">
    <property type="entry name" value="TEL2_C_sf"/>
</dbReference>
<organism evidence="4 5">
    <name type="scientific">Puccinia triticina</name>
    <dbReference type="NCBI Taxonomy" id="208348"/>
    <lineage>
        <taxon>Eukaryota</taxon>
        <taxon>Fungi</taxon>
        <taxon>Dikarya</taxon>
        <taxon>Basidiomycota</taxon>
        <taxon>Pucciniomycotina</taxon>
        <taxon>Pucciniomycetes</taxon>
        <taxon>Pucciniales</taxon>
        <taxon>Pucciniaceae</taxon>
        <taxon>Puccinia</taxon>
    </lineage>
</organism>
<gene>
    <name evidence="4" type="ORF">PtA15_12A430</name>
</gene>